<keyword evidence="5" id="KW-1185">Reference proteome</keyword>
<dbReference type="GO" id="GO:0000725">
    <property type="term" value="P:recombinational repair"/>
    <property type="evidence" value="ECO:0000318"/>
    <property type="project" value="GO_Central"/>
</dbReference>
<dbReference type="RefSeq" id="XP_024368478.1">
    <property type="nucleotide sequence ID" value="XM_024512710.2"/>
</dbReference>
<dbReference type="STRING" id="3218.A0A2K1L139"/>
<accession>A0A2K1L139</accession>
<sequence length="1192" mass="132885">MDLQHEGSKPQDFAGSSLASIQSTQETTLYSSAAQSLSTLRSAPRNVATKLTLSRLSEESRSPRVASNQPTTLFIALTFPPTTVPTLKIRSGGRRSRKALVPSFKPDELFPSPSVSEKSHFASGLDSTAPIISLIGTEISTNSPVYSSFSHPTPSLEQSSPPFSSFPPSVESLLPPSHSEPSYTEIRNSFDATSGEPLQELFPLALPSGQNVPFVNPLTATSTPVSLTPSTAHSHGAFIECHTPRSPPPFALPSSAASHYEYVSESDRSGFFTPETGSFLSNSASTAYFTPGTVPGNGTPPRLLPGAALNVLEKRDVPRRNYIASDYQTKSRNGGGTFGSTSSTQDTPWISLSPGSAAHPRSCDVYIGLFGRDPMLLRYAKWLHAELELYGFACFSADRSLYADQRSHDIARGILHSVTFGVVLISRKAFKNPYTVEELTIFLDRGNLVPVFFDVAPPDCLVRDIVEKQGDIWEVDGGELWKVYMGEEDGWSEAVKGLLTVEDWRVEAYRKNWRESIQRVVGLVGSQLGMRSIAERLKIRAEQEATEEIPWPRNVYFAGREKELKILEKLLFADTKASPLAQMLPSRRSDVSSKASDEDETESRLSNYDSENFEEFSNQSEGERGRDHARSRRGAVPRPSAQACDKRQDSADRRGEGGKTRFTHTCVVTGISGLGKSELALEFAYRHAQMYRMVLWVGGESRYLRQNYINLSTLLGLNVGTENGPGSERGRMRSFDEQEAEAVERVRHELQKDIPYLLIIDNLDSECDSWDGREISELLPRPGSATHVIITTRLPRVMHLDSIELPYLSTFEALTLMRDGKKSERSFSIQQIDKFKEFEEKLRRLPFGLAIVGRLINEFNMKPTEILVKMGTIDAKRTSTVQKDDMVLRSNPFLVKLLDVCFNLMGGVSDASGLAVRMAYVGGWFGPGPCSLSLLYKAAKKLKKELGGRTRNMFSSWMSKTSTRGEADSKNLLTRLGLARASVRPDCLYFPDIIQVYCQKRGGAAAARSFVYAIRKSGHLLHHYNLFWAATHLICRLSNEPVVLEFQVPELLDLTRRLVMPLAIRAFNNFSRCTAALEILRLCYVMLEDVEKLYVSQIQDGWDRSRCWGCSRNSSLHQVDEYVWQDLTLLKALLLEARAKLMLRGAQYDAGQELCRTCISIRHIMLGPEHPDTLAAQETLSKFDVRNKLSYK</sequence>
<dbReference type="EnsemblPlants" id="Pp3c2_11110V3.1">
    <property type="protein sequence ID" value="Pp3c2_11110V3.1"/>
    <property type="gene ID" value="Pp3c2_11110"/>
</dbReference>
<dbReference type="PANTHER" id="PTHR32472:SF11">
    <property type="entry name" value="DISEASE RESISTANCE PROTEIN (TIR-NBS CLASS)"/>
    <property type="match status" value="1"/>
</dbReference>
<feature type="region of interest" description="Disordered" evidence="1">
    <location>
        <begin position="583"/>
        <end position="659"/>
    </location>
</feature>
<dbReference type="Gramene" id="Pp3c2_11110V3.2">
    <property type="protein sequence ID" value="Pp3c2_11110V3.2"/>
    <property type="gene ID" value="Pp3c2_11110"/>
</dbReference>
<gene>
    <name evidence="4" type="primary">LOC112278855</name>
    <name evidence="3" type="ORF">PHYPA_002523</name>
</gene>
<dbReference type="PANTHER" id="PTHR32472">
    <property type="entry name" value="DNA REPAIR PROTEIN RADA"/>
    <property type="match status" value="1"/>
</dbReference>
<feature type="region of interest" description="Disordered" evidence="1">
    <location>
        <begin position="146"/>
        <end position="184"/>
    </location>
</feature>
<evidence type="ECO:0000313" key="4">
    <source>
        <dbReference type="EnsemblPlants" id="Pp3c2_11110V3.1"/>
    </source>
</evidence>
<dbReference type="KEGG" id="ppp:112278855"/>
<dbReference type="Proteomes" id="UP000006727">
    <property type="component" value="Chromosome 2"/>
</dbReference>
<feature type="region of interest" description="Disordered" evidence="1">
    <location>
        <begin position="328"/>
        <end position="358"/>
    </location>
</feature>
<reference evidence="4" key="3">
    <citation type="submission" date="2020-12" db="UniProtKB">
        <authorList>
            <consortium name="EnsemblPlants"/>
        </authorList>
    </citation>
    <scope>IDENTIFICATION</scope>
</reference>
<dbReference type="SUPFAM" id="SSF52540">
    <property type="entry name" value="P-loop containing nucleoside triphosphate hydrolases"/>
    <property type="match status" value="1"/>
</dbReference>
<dbReference type="Gene3D" id="3.40.50.10140">
    <property type="entry name" value="Toll/interleukin-1 receptor homology (TIR) domain"/>
    <property type="match status" value="1"/>
</dbReference>
<dbReference type="SUPFAM" id="SSF52200">
    <property type="entry name" value="Toll/Interleukin receptor TIR domain"/>
    <property type="match status" value="1"/>
</dbReference>
<dbReference type="Gramene" id="Pp3c2_11110V3.1">
    <property type="protein sequence ID" value="Pp3c2_11110V3.1"/>
    <property type="gene ID" value="Pp3c2_11110"/>
</dbReference>
<dbReference type="AlphaFoldDB" id="A0A2K1L139"/>
<dbReference type="FunCoup" id="A0A2K1L139">
    <property type="interactions" value="1462"/>
</dbReference>
<dbReference type="GeneID" id="112278855"/>
<reference evidence="3 5" key="2">
    <citation type="journal article" date="2018" name="Plant J.">
        <title>The Physcomitrella patens chromosome-scale assembly reveals moss genome structure and evolution.</title>
        <authorList>
            <person name="Lang D."/>
            <person name="Ullrich K.K."/>
            <person name="Murat F."/>
            <person name="Fuchs J."/>
            <person name="Jenkins J."/>
            <person name="Haas F.B."/>
            <person name="Piednoel M."/>
            <person name="Gundlach H."/>
            <person name="Van Bel M."/>
            <person name="Meyberg R."/>
            <person name="Vives C."/>
            <person name="Morata J."/>
            <person name="Symeonidi A."/>
            <person name="Hiss M."/>
            <person name="Muchero W."/>
            <person name="Kamisugi Y."/>
            <person name="Saleh O."/>
            <person name="Blanc G."/>
            <person name="Decker E.L."/>
            <person name="van Gessel N."/>
            <person name="Grimwood J."/>
            <person name="Hayes R.D."/>
            <person name="Graham S.W."/>
            <person name="Gunter L.E."/>
            <person name="McDaniel S.F."/>
            <person name="Hoernstein S.N.W."/>
            <person name="Larsson A."/>
            <person name="Li F.W."/>
            <person name="Perroud P.F."/>
            <person name="Phillips J."/>
            <person name="Ranjan P."/>
            <person name="Rokshar D.S."/>
            <person name="Rothfels C.J."/>
            <person name="Schneider L."/>
            <person name="Shu S."/>
            <person name="Stevenson D.W."/>
            <person name="Thummler F."/>
            <person name="Tillich M."/>
            <person name="Villarreal Aguilar J.C."/>
            <person name="Widiez T."/>
            <person name="Wong G.K."/>
            <person name="Wymore A."/>
            <person name="Zhang Y."/>
            <person name="Zimmer A.D."/>
            <person name="Quatrano R.S."/>
            <person name="Mayer K.F.X."/>
            <person name="Goodstein D."/>
            <person name="Casacuberta J.M."/>
            <person name="Vandepoele K."/>
            <person name="Reski R."/>
            <person name="Cuming A.C."/>
            <person name="Tuskan G.A."/>
            <person name="Maumus F."/>
            <person name="Salse J."/>
            <person name="Schmutz J."/>
            <person name="Rensing S.A."/>
        </authorList>
    </citation>
    <scope>NUCLEOTIDE SEQUENCE [LARGE SCALE GENOMIC DNA]</scope>
    <source>
        <strain evidence="4 5">cv. Gransden 2004</strain>
    </source>
</reference>
<protein>
    <recommendedName>
        <fullName evidence="2">Plant disease resistance WDH domain-containing protein</fullName>
    </recommendedName>
</protein>
<dbReference type="Gene3D" id="3.40.50.300">
    <property type="entry name" value="P-loop containing nucleotide triphosphate hydrolases"/>
    <property type="match status" value="1"/>
</dbReference>
<organism evidence="3">
    <name type="scientific">Physcomitrium patens</name>
    <name type="common">Spreading-leaved earth moss</name>
    <name type="synonym">Physcomitrella patens</name>
    <dbReference type="NCBI Taxonomy" id="3218"/>
    <lineage>
        <taxon>Eukaryota</taxon>
        <taxon>Viridiplantae</taxon>
        <taxon>Streptophyta</taxon>
        <taxon>Embryophyta</taxon>
        <taxon>Bryophyta</taxon>
        <taxon>Bryophytina</taxon>
        <taxon>Bryopsida</taxon>
        <taxon>Funariidae</taxon>
        <taxon>Funariales</taxon>
        <taxon>Funariaceae</taxon>
        <taxon>Physcomitrium</taxon>
    </lineage>
</organism>
<dbReference type="FunFam" id="3.40.50.300:FF:001662">
    <property type="entry name" value="Predicted protein"/>
    <property type="match status" value="1"/>
</dbReference>
<evidence type="ECO:0000256" key="1">
    <source>
        <dbReference type="SAM" id="MobiDB-lite"/>
    </source>
</evidence>
<evidence type="ECO:0000313" key="3">
    <source>
        <dbReference type="EMBL" id="PNR59731.1"/>
    </source>
</evidence>
<dbReference type="EnsemblPlants" id="Pp3c2_11110V3.2">
    <property type="protein sequence ID" value="Pp3c2_11110V3.2"/>
    <property type="gene ID" value="Pp3c2_11110"/>
</dbReference>
<proteinExistence type="predicted"/>
<dbReference type="EMBL" id="ABEU02000002">
    <property type="protein sequence ID" value="PNR59731.1"/>
    <property type="molecule type" value="Genomic_DNA"/>
</dbReference>
<feature type="region of interest" description="Disordered" evidence="1">
    <location>
        <begin position="1"/>
        <end position="20"/>
    </location>
</feature>
<dbReference type="Pfam" id="PF25895">
    <property type="entry name" value="WHD_plant_disease"/>
    <property type="match status" value="1"/>
</dbReference>
<dbReference type="OrthoDB" id="626167at2759"/>
<feature type="compositionally biased region" description="Polar residues" evidence="1">
    <location>
        <begin position="345"/>
        <end position="354"/>
    </location>
</feature>
<feature type="domain" description="Plant disease resistance WDH" evidence="2">
    <location>
        <begin position="912"/>
        <end position="1008"/>
    </location>
</feature>
<dbReference type="InterPro" id="IPR027417">
    <property type="entry name" value="P-loop_NTPase"/>
</dbReference>
<reference evidence="3 5" key="1">
    <citation type="journal article" date="2008" name="Science">
        <title>The Physcomitrella genome reveals evolutionary insights into the conquest of land by plants.</title>
        <authorList>
            <person name="Rensing S."/>
            <person name="Lang D."/>
            <person name="Zimmer A."/>
            <person name="Terry A."/>
            <person name="Salamov A."/>
            <person name="Shapiro H."/>
            <person name="Nishiyama T."/>
            <person name="Perroud P.-F."/>
            <person name="Lindquist E."/>
            <person name="Kamisugi Y."/>
            <person name="Tanahashi T."/>
            <person name="Sakakibara K."/>
            <person name="Fujita T."/>
            <person name="Oishi K."/>
            <person name="Shin-I T."/>
            <person name="Kuroki Y."/>
            <person name="Toyoda A."/>
            <person name="Suzuki Y."/>
            <person name="Hashimoto A."/>
            <person name="Yamaguchi K."/>
            <person name="Sugano A."/>
            <person name="Kohara Y."/>
            <person name="Fujiyama A."/>
            <person name="Anterola A."/>
            <person name="Aoki S."/>
            <person name="Ashton N."/>
            <person name="Barbazuk W.B."/>
            <person name="Barker E."/>
            <person name="Bennetzen J."/>
            <person name="Bezanilla M."/>
            <person name="Blankenship R."/>
            <person name="Cho S.H."/>
            <person name="Dutcher S."/>
            <person name="Estelle M."/>
            <person name="Fawcett J.A."/>
            <person name="Gundlach H."/>
            <person name="Hanada K."/>
            <person name="Heyl A."/>
            <person name="Hicks K.A."/>
            <person name="Hugh J."/>
            <person name="Lohr M."/>
            <person name="Mayer K."/>
            <person name="Melkozernov A."/>
            <person name="Murata T."/>
            <person name="Nelson D."/>
            <person name="Pils B."/>
            <person name="Prigge M."/>
            <person name="Reiss B."/>
            <person name="Renner T."/>
            <person name="Rombauts S."/>
            <person name="Rushton P."/>
            <person name="Sanderfoot A."/>
            <person name="Schween G."/>
            <person name="Shiu S.-H."/>
            <person name="Stueber K."/>
            <person name="Theodoulou F.L."/>
            <person name="Tu H."/>
            <person name="Van de Peer Y."/>
            <person name="Verrier P.J."/>
            <person name="Waters E."/>
            <person name="Wood A."/>
            <person name="Yang L."/>
            <person name="Cove D."/>
            <person name="Cuming A."/>
            <person name="Hasebe M."/>
            <person name="Lucas S."/>
            <person name="Mishler D.B."/>
            <person name="Reski R."/>
            <person name="Grigoriev I."/>
            <person name="Quatrano R.S."/>
            <person name="Boore J.L."/>
        </authorList>
    </citation>
    <scope>NUCLEOTIDE SEQUENCE [LARGE SCALE GENOMIC DNA]</scope>
    <source>
        <strain evidence="4 5">cv. Gransden 2004</strain>
    </source>
</reference>
<dbReference type="PaxDb" id="3218-PP1S84_268V6.1"/>
<feature type="compositionally biased region" description="Basic and acidic residues" evidence="1">
    <location>
        <begin position="644"/>
        <end position="659"/>
    </location>
</feature>
<evidence type="ECO:0000259" key="2">
    <source>
        <dbReference type="Pfam" id="PF25895"/>
    </source>
</evidence>
<evidence type="ECO:0000313" key="5">
    <source>
        <dbReference type="Proteomes" id="UP000006727"/>
    </source>
</evidence>
<feature type="compositionally biased region" description="Low complexity" evidence="1">
    <location>
        <begin position="154"/>
        <end position="182"/>
    </location>
</feature>
<dbReference type="GO" id="GO:0007165">
    <property type="term" value="P:signal transduction"/>
    <property type="evidence" value="ECO:0007669"/>
    <property type="project" value="InterPro"/>
</dbReference>
<dbReference type="InterPro" id="IPR058874">
    <property type="entry name" value="WHD_plant"/>
</dbReference>
<dbReference type="InterPro" id="IPR035897">
    <property type="entry name" value="Toll_tir_struct_dom_sf"/>
</dbReference>
<name>A0A2K1L139_PHYPA</name>